<sequence>MRRIRDHLWEDSYRNTLLVMETRMMALSRNHPITEATTTVLHLLQESHKTHRNQEAITIIVPHLLLESPREHLHLPKGAAHQDLQRSSLPSNLGFNDRK</sequence>
<dbReference type="GeneTree" id="ENSGT01050000248172"/>
<accession>F7GSJ5</accession>
<dbReference type="OMA" id="LGFNDRK"/>
<dbReference type="Proteomes" id="UP000006718">
    <property type="component" value="Chromosome 11"/>
</dbReference>
<reference evidence="2" key="4">
    <citation type="submission" date="2025-09" db="UniProtKB">
        <authorList>
            <consortium name="Ensembl"/>
        </authorList>
    </citation>
    <scope>IDENTIFICATION</scope>
    <source>
        <strain evidence="2">17573</strain>
    </source>
</reference>
<feature type="compositionally biased region" description="Polar residues" evidence="1">
    <location>
        <begin position="85"/>
        <end position="99"/>
    </location>
</feature>
<dbReference type="AlphaFoldDB" id="F7GSJ5"/>
<evidence type="ECO:0000313" key="3">
    <source>
        <dbReference type="Proteomes" id="UP000006718"/>
    </source>
</evidence>
<dbReference type="VEuPathDB" id="HostDB:ENSMMUG00000048744"/>
<feature type="region of interest" description="Disordered" evidence="1">
    <location>
        <begin position="76"/>
        <end position="99"/>
    </location>
</feature>
<dbReference type="InParanoid" id="F7GSJ5"/>
<proteinExistence type="predicted"/>
<dbReference type="HOGENOM" id="CLU_054768_2_0_1"/>
<dbReference type="Bgee" id="ENSMMUG00000048744">
    <property type="expression patterns" value="Expressed in olfactory segment of nasal mucosa and 3 other cell types or tissues"/>
</dbReference>
<evidence type="ECO:0000256" key="1">
    <source>
        <dbReference type="SAM" id="MobiDB-lite"/>
    </source>
</evidence>
<reference evidence="2" key="3">
    <citation type="submission" date="2025-08" db="UniProtKB">
        <authorList>
            <consortium name="Ensembl"/>
        </authorList>
    </citation>
    <scope>IDENTIFICATION</scope>
    <source>
        <strain evidence="2">17573</strain>
    </source>
</reference>
<reference evidence="2" key="2">
    <citation type="submission" date="2019-01" db="EMBL/GenBank/DDBJ databases">
        <authorList>
            <person name="Graves T."/>
            <person name="Eichler E.E."/>
            <person name="Wilson R.K."/>
        </authorList>
    </citation>
    <scope>NUCLEOTIDE SEQUENCE [LARGE SCALE GENOMIC DNA]</scope>
    <source>
        <strain evidence="2">17573</strain>
    </source>
</reference>
<organism evidence="2 3">
    <name type="scientific">Macaca mulatta</name>
    <name type="common">Rhesus macaque</name>
    <dbReference type="NCBI Taxonomy" id="9544"/>
    <lineage>
        <taxon>Eukaryota</taxon>
        <taxon>Metazoa</taxon>
        <taxon>Chordata</taxon>
        <taxon>Craniata</taxon>
        <taxon>Vertebrata</taxon>
        <taxon>Euteleostomi</taxon>
        <taxon>Mammalia</taxon>
        <taxon>Eutheria</taxon>
        <taxon>Euarchontoglires</taxon>
        <taxon>Primates</taxon>
        <taxon>Haplorrhini</taxon>
        <taxon>Catarrhini</taxon>
        <taxon>Cercopithecidae</taxon>
        <taxon>Cercopithecinae</taxon>
        <taxon>Macaca</taxon>
    </lineage>
</organism>
<reference evidence="3" key="1">
    <citation type="journal article" date="2007" name="Science">
        <title>Evolutionary and biomedical insights from the rhesus macaque genome.</title>
        <authorList>
            <person name="Gibbs R.A."/>
            <person name="Rogers J."/>
            <person name="Katze M.G."/>
            <person name="Bumgarner R."/>
            <person name="Weinstock G.M."/>
            <person name="Mardis E.R."/>
            <person name="Remington K.A."/>
            <person name="Strausberg R.L."/>
            <person name="Venter J.C."/>
            <person name="Wilson R.K."/>
            <person name="Batzer M.A."/>
            <person name="Bustamante C.D."/>
            <person name="Eichler E.E."/>
            <person name="Hahn M.W."/>
            <person name="Hardison R.C."/>
            <person name="Makova K.D."/>
            <person name="Miller W."/>
            <person name="Milosavljevic A."/>
            <person name="Palermo R.E."/>
            <person name="Siepel A."/>
            <person name="Sikela J.M."/>
            <person name="Attaway T."/>
            <person name="Bell S."/>
            <person name="Bernard K.E."/>
            <person name="Buhay C.J."/>
            <person name="Chandrabose M.N."/>
            <person name="Dao M."/>
            <person name="Davis C."/>
            <person name="Delehaunty K.D."/>
            <person name="Ding Y."/>
            <person name="Dinh H.H."/>
            <person name="Dugan-Rocha S."/>
            <person name="Fulton L.A."/>
            <person name="Gabisi R.A."/>
            <person name="Garner T.T."/>
            <person name="Godfrey J."/>
            <person name="Hawes A.C."/>
            <person name="Hernandez J."/>
            <person name="Hines S."/>
            <person name="Holder M."/>
            <person name="Hume J."/>
            <person name="Jhangiani S.N."/>
            <person name="Joshi V."/>
            <person name="Khan Z.M."/>
            <person name="Kirkness E.F."/>
            <person name="Cree A."/>
            <person name="Fowler R.G."/>
            <person name="Lee S."/>
            <person name="Lewis L.R."/>
            <person name="Li Z."/>
            <person name="Liu Y.-S."/>
            <person name="Moore S.M."/>
            <person name="Muzny D."/>
            <person name="Nazareth L.V."/>
            <person name="Ngo D.N."/>
            <person name="Okwuonu G.O."/>
            <person name="Pai G."/>
            <person name="Parker D."/>
            <person name="Paul H.A."/>
            <person name="Pfannkoch C."/>
            <person name="Pohl C.S."/>
            <person name="Rogers Y.-H.C."/>
            <person name="Ruiz S.J."/>
            <person name="Sabo A."/>
            <person name="Santibanez J."/>
            <person name="Schneider B.W."/>
            <person name="Smith S.M."/>
            <person name="Sodergren E."/>
            <person name="Svatek A.F."/>
            <person name="Utterback T.R."/>
            <person name="Vattathil S."/>
            <person name="Warren W."/>
            <person name="White C.S."/>
            <person name="Chinwalla A.T."/>
            <person name="Feng Y."/>
            <person name="Halpern A.L."/>
            <person name="Hillier L.W."/>
            <person name="Huang X."/>
            <person name="Minx P."/>
            <person name="Nelson J.O."/>
            <person name="Pepin K.H."/>
            <person name="Qin X."/>
            <person name="Sutton G.G."/>
            <person name="Venter E."/>
            <person name="Walenz B.P."/>
            <person name="Wallis J.W."/>
            <person name="Worley K.C."/>
            <person name="Yang S.-P."/>
            <person name="Jones S.M."/>
            <person name="Marra M.A."/>
            <person name="Rocchi M."/>
            <person name="Schein J.E."/>
            <person name="Baertsch R."/>
            <person name="Clarke L."/>
            <person name="Csuros M."/>
            <person name="Glasscock J."/>
            <person name="Harris R.A."/>
            <person name="Havlak P."/>
            <person name="Jackson A.R."/>
            <person name="Jiang H."/>
            <person name="Liu Y."/>
            <person name="Messina D.N."/>
            <person name="Shen Y."/>
            <person name="Song H.X.-Z."/>
            <person name="Wylie T."/>
            <person name="Zhang L."/>
            <person name="Birney E."/>
            <person name="Han K."/>
            <person name="Konkel M.K."/>
            <person name="Lee J."/>
            <person name="Smit A.F.A."/>
            <person name="Ullmer B."/>
            <person name="Wang H."/>
            <person name="Xing J."/>
            <person name="Burhans R."/>
            <person name="Cheng Z."/>
            <person name="Karro J.E."/>
            <person name="Ma J."/>
            <person name="Raney B."/>
            <person name="She X."/>
            <person name="Cox M.J."/>
            <person name="Demuth J.P."/>
            <person name="Dumas L.J."/>
            <person name="Han S.-G."/>
            <person name="Hopkins J."/>
            <person name="Karimpour-Fard A."/>
            <person name="Kim Y.H."/>
            <person name="Pollack J.R."/>
            <person name="Vinar T."/>
            <person name="Addo-Quaye C."/>
            <person name="Degenhardt J."/>
            <person name="Denby A."/>
            <person name="Hubisz M.J."/>
            <person name="Indap A."/>
            <person name="Kosiol C."/>
            <person name="Lahn B.T."/>
            <person name="Lawson H.A."/>
            <person name="Marklein A."/>
            <person name="Nielsen R."/>
            <person name="Vallender E.J."/>
            <person name="Clark A.G."/>
            <person name="Ferguson B."/>
            <person name="Hernandez R.D."/>
            <person name="Hirani K."/>
            <person name="Kehrer-Sawatzki H."/>
            <person name="Kolb J."/>
            <person name="Patil S."/>
            <person name="Pu L.-L."/>
            <person name="Ren Y."/>
            <person name="Smith D.G."/>
            <person name="Wheeler D.A."/>
            <person name="Schenck I."/>
            <person name="Ball E.V."/>
            <person name="Chen R."/>
            <person name="Cooper D.N."/>
            <person name="Giardine B."/>
            <person name="Hsu F."/>
            <person name="Kent W.J."/>
            <person name="Lesk A."/>
            <person name="Nelson D.L."/>
            <person name="O'brien W.E."/>
            <person name="Pruefer K."/>
            <person name="Stenson P.D."/>
            <person name="Wallace J.C."/>
            <person name="Ke H."/>
            <person name="Liu X.-M."/>
            <person name="Wang P."/>
            <person name="Xiang A.P."/>
            <person name="Yang F."/>
            <person name="Barber G.P."/>
            <person name="Haussler D."/>
            <person name="Karolchik D."/>
            <person name="Kern A.D."/>
            <person name="Kuhn R.M."/>
            <person name="Smith K.E."/>
            <person name="Zwieg A.S."/>
        </authorList>
    </citation>
    <scope>NUCLEOTIDE SEQUENCE [LARGE SCALE GENOMIC DNA]</scope>
    <source>
        <strain evidence="3">17573</strain>
    </source>
</reference>
<name>F7GSJ5_MACMU</name>
<dbReference type="Ensembl" id="ENSMMUT00000047180.3">
    <property type="protein sequence ID" value="ENSMMUP00000040206.3"/>
    <property type="gene ID" value="ENSMMUG00000048744.2"/>
</dbReference>
<protein>
    <submittedName>
        <fullName evidence="2">Uncharacterized protein</fullName>
    </submittedName>
</protein>
<evidence type="ECO:0000313" key="2">
    <source>
        <dbReference type="Ensembl" id="ENSMMUP00000040206.3"/>
    </source>
</evidence>
<keyword evidence="3" id="KW-1185">Reference proteome</keyword>